<evidence type="ECO:0000313" key="2">
    <source>
        <dbReference type="Proteomes" id="UP001597218"/>
    </source>
</evidence>
<protein>
    <submittedName>
        <fullName evidence="1">Uncharacterized protein</fullName>
    </submittedName>
</protein>
<reference evidence="2" key="1">
    <citation type="journal article" date="2019" name="Int. J. Syst. Evol. Microbiol.">
        <title>The Global Catalogue of Microorganisms (GCM) 10K type strain sequencing project: providing services to taxonomists for standard genome sequencing and annotation.</title>
        <authorList>
            <consortium name="The Broad Institute Genomics Platform"/>
            <consortium name="The Broad Institute Genome Sequencing Center for Infectious Disease"/>
            <person name="Wu L."/>
            <person name="Ma J."/>
        </authorList>
    </citation>
    <scope>NUCLEOTIDE SEQUENCE [LARGE SCALE GENOMIC DNA]</scope>
    <source>
        <strain evidence="2">CGMCC 4.7177</strain>
    </source>
</reference>
<dbReference type="RefSeq" id="WP_381535681.1">
    <property type="nucleotide sequence ID" value="NZ_JBHUGI010000006.1"/>
</dbReference>
<keyword evidence="2" id="KW-1185">Reference proteome</keyword>
<proteinExistence type="predicted"/>
<accession>A0ABW4SCB7</accession>
<comment type="caution">
    <text evidence="1">The sequence shown here is derived from an EMBL/GenBank/DDBJ whole genome shotgun (WGS) entry which is preliminary data.</text>
</comment>
<name>A0ABW4SCB7_9BACL</name>
<dbReference type="EMBL" id="JBHUGI010000006">
    <property type="protein sequence ID" value="MFD1927020.1"/>
    <property type="molecule type" value="Genomic_DNA"/>
</dbReference>
<sequence length="156" mass="18390">MDTGVLYYKKFERKVLVSDYLEWAICMVHKGMSAPSLNVLVSLTEPLNIFEVEEYFNRALNELAIAEPTYEESVKHYVYYLLSQIIKNESKAIENAYEIYTIGYEDTHDEEQAGWYEISEMIDDFLYGDNINNITRDSLHQVIVRESKRHLINQFL</sequence>
<organism evidence="1 2">
    <name type="scientific">Sporosarcina siberiensis</name>
    <dbReference type="NCBI Taxonomy" id="1365606"/>
    <lineage>
        <taxon>Bacteria</taxon>
        <taxon>Bacillati</taxon>
        <taxon>Bacillota</taxon>
        <taxon>Bacilli</taxon>
        <taxon>Bacillales</taxon>
        <taxon>Caryophanaceae</taxon>
        <taxon>Sporosarcina</taxon>
    </lineage>
</organism>
<gene>
    <name evidence="1" type="ORF">ACFSFY_02965</name>
</gene>
<dbReference type="Proteomes" id="UP001597218">
    <property type="component" value="Unassembled WGS sequence"/>
</dbReference>
<evidence type="ECO:0000313" key="1">
    <source>
        <dbReference type="EMBL" id="MFD1927020.1"/>
    </source>
</evidence>